<accession>A0AAE3VJS4</accession>
<proteinExistence type="predicted"/>
<keyword evidence="2" id="KW-1185">Reference proteome</keyword>
<evidence type="ECO:0000313" key="1">
    <source>
        <dbReference type="EMBL" id="MDQ0291606.1"/>
    </source>
</evidence>
<dbReference type="Gene3D" id="2.30.110.10">
    <property type="entry name" value="Electron Transport, Fmn-binding Protein, Chain A"/>
    <property type="match status" value="1"/>
</dbReference>
<sequence length="170" mass="19102">MSNHPMRRHKRQIHDRQHLAAILNACEYGHLALCDGNEPYVVALNYTWVEENGRDVFFFHSAPAGRKIDCLRANPRGCFMVETGVKLIVPTPPDNCLWTTHFQSVVASGTISIISDQAEQKAALNVFMRRFAPDITDFAYPPHLIGKMVMLKMIVDDLKGKQLPTPPSAC</sequence>
<dbReference type="InterPro" id="IPR024747">
    <property type="entry name" value="Pyridox_Oxase-rel"/>
</dbReference>
<dbReference type="PANTHER" id="PTHR34071:SF2">
    <property type="entry name" value="FLAVIN-NUCLEOTIDE-BINDING PROTEIN"/>
    <property type="match status" value="1"/>
</dbReference>
<dbReference type="PANTHER" id="PTHR34071">
    <property type="entry name" value="5-NITROIMIDAZOLE ANTIBIOTICS RESISTANCE PROTEIN, NIMA-FAMILY-RELATED PROTEIN-RELATED"/>
    <property type="match status" value="1"/>
</dbReference>
<reference evidence="1" key="1">
    <citation type="submission" date="2023-07" db="EMBL/GenBank/DDBJ databases">
        <title>Genomic Encyclopedia of Type Strains, Phase IV (KMG-IV): sequencing the most valuable type-strain genomes for metagenomic binning, comparative biology and taxonomic classification.</title>
        <authorList>
            <person name="Goeker M."/>
        </authorList>
    </citation>
    <scope>NUCLEOTIDE SEQUENCE</scope>
    <source>
        <strain evidence="1">DSM 24202</strain>
    </source>
</reference>
<protein>
    <submittedName>
        <fullName evidence="1">Nitroimidazol reductase NimA-like FMN-containing flavoprotein (Pyridoxamine 5'-phosphate oxidase superfamily)</fullName>
    </submittedName>
</protein>
<dbReference type="InterPro" id="IPR012349">
    <property type="entry name" value="Split_barrel_FMN-bd"/>
</dbReference>
<dbReference type="Proteomes" id="UP001238163">
    <property type="component" value="Unassembled WGS sequence"/>
</dbReference>
<comment type="caution">
    <text evidence="1">The sequence shown here is derived from an EMBL/GenBank/DDBJ whole genome shotgun (WGS) entry which is preliminary data.</text>
</comment>
<dbReference type="AlphaFoldDB" id="A0AAE3VJS4"/>
<dbReference type="EMBL" id="JAUSVL010000001">
    <property type="protein sequence ID" value="MDQ0291606.1"/>
    <property type="molecule type" value="Genomic_DNA"/>
</dbReference>
<organism evidence="1 2">
    <name type="scientific">Oligosphaera ethanolica</name>
    <dbReference type="NCBI Taxonomy" id="760260"/>
    <lineage>
        <taxon>Bacteria</taxon>
        <taxon>Pseudomonadati</taxon>
        <taxon>Lentisphaerota</taxon>
        <taxon>Oligosphaeria</taxon>
        <taxon>Oligosphaerales</taxon>
        <taxon>Oligosphaeraceae</taxon>
        <taxon>Oligosphaera</taxon>
    </lineage>
</organism>
<dbReference type="RefSeq" id="WP_307264646.1">
    <property type="nucleotide sequence ID" value="NZ_JAUSVL010000001.1"/>
</dbReference>
<name>A0AAE3VJS4_9BACT</name>
<dbReference type="SUPFAM" id="SSF50475">
    <property type="entry name" value="FMN-binding split barrel"/>
    <property type="match status" value="1"/>
</dbReference>
<gene>
    <name evidence="1" type="ORF">J3R75_003713</name>
</gene>
<dbReference type="Pfam" id="PF12900">
    <property type="entry name" value="Pyridox_ox_2"/>
    <property type="match status" value="1"/>
</dbReference>
<evidence type="ECO:0000313" key="2">
    <source>
        <dbReference type="Proteomes" id="UP001238163"/>
    </source>
</evidence>